<feature type="transmembrane region" description="Helical" evidence="1">
    <location>
        <begin position="36"/>
        <end position="55"/>
    </location>
</feature>
<comment type="caution">
    <text evidence="2">The sequence shown here is derived from an EMBL/GenBank/DDBJ whole genome shotgun (WGS) entry which is preliminary data.</text>
</comment>
<dbReference type="SUPFAM" id="SSF50630">
    <property type="entry name" value="Acid proteases"/>
    <property type="match status" value="1"/>
</dbReference>
<feature type="transmembrane region" description="Helical" evidence="1">
    <location>
        <begin position="67"/>
        <end position="83"/>
    </location>
</feature>
<name>A0A317PSR1_9HYPH</name>
<dbReference type="PROSITE" id="PS00141">
    <property type="entry name" value="ASP_PROTEASE"/>
    <property type="match status" value="1"/>
</dbReference>
<dbReference type="GO" id="GO:0006508">
    <property type="term" value="P:proteolysis"/>
    <property type="evidence" value="ECO:0007669"/>
    <property type="project" value="UniProtKB-KW"/>
</dbReference>
<dbReference type="InterPro" id="IPR011969">
    <property type="entry name" value="Clan_AA_Asp_peptidase_C"/>
</dbReference>
<dbReference type="RefSeq" id="WP_110030949.1">
    <property type="nucleotide sequence ID" value="NZ_QGTR01000001.1"/>
</dbReference>
<keyword evidence="2" id="KW-0378">Hydrolase</keyword>
<keyword evidence="1" id="KW-1133">Transmembrane helix</keyword>
<dbReference type="InterPro" id="IPR034122">
    <property type="entry name" value="Retropepsin-like_bacterial"/>
</dbReference>
<evidence type="ECO:0000313" key="2">
    <source>
        <dbReference type="EMBL" id="PWW04521.1"/>
    </source>
</evidence>
<dbReference type="InterPro" id="IPR021109">
    <property type="entry name" value="Peptidase_aspartic_dom_sf"/>
</dbReference>
<accession>A0A317PSR1</accession>
<dbReference type="OrthoDB" id="7595324at2"/>
<dbReference type="GO" id="GO:0004190">
    <property type="term" value="F:aspartic-type endopeptidase activity"/>
    <property type="evidence" value="ECO:0007669"/>
    <property type="project" value="InterPro"/>
</dbReference>
<dbReference type="InterPro" id="IPR001969">
    <property type="entry name" value="Aspartic_peptidase_AS"/>
</dbReference>
<evidence type="ECO:0000313" key="3">
    <source>
        <dbReference type="Proteomes" id="UP000246352"/>
    </source>
</evidence>
<dbReference type="Pfam" id="PF13975">
    <property type="entry name" value="gag-asp_proteas"/>
    <property type="match status" value="1"/>
</dbReference>
<dbReference type="NCBIfam" id="TIGR02281">
    <property type="entry name" value="clan_AA_DTGA"/>
    <property type="match status" value="1"/>
</dbReference>
<dbReference type="Gene3D" id="2.40.70.10">
    <property type="entry name" value="Acid Proteases"/>
    <property type="match status" value="1"/>
</dbReference>
<keyword evidence="2" id="KW-0645">Protease</keyword>
<organism evidence="2 3">
    <name type="scientific">Hoeflea marina</name>
    <dbReference type="NCBI Taxonomy" id="274592"/>
    <lineage>
        <taxon>Bacteria</taxon>
        <taxon>Pseudomonadati</taxon>
        <taxon>Pseudomonadota</taxon>
        <taxon>Alphaproteobacteria</taxon>
        <taxon>Hyphomicrobiales</taxon>
        <taxon>Rhizobiaceae</taxon>
        <taxon>Hoeflea</taxon>
    </lineage>
</organism>
<evidence type="ECO:0000256" key="1">
    <source>
        <dbReference type="SAM" id="Phobius"/>
    </source>
</evidence>
<keyword evidence="3" id="KW-1185">Reference proteome</keyword>
<dbReference type="Proteomes" id="UP000246352">
    <property type="component" value="Unassembled WGS sequence"/>
</dbReference>
<dbReference type="CDD" id="cd05483">
    <property type="entry name" value="retropepsin_like_bacteria"/>
    <property type="match status" value="1"/>
</dbReference>
<dbReference type="EMBL" id="QGTR01000001">
    <property type="protein sequence ID" value="PWW04521.1"/>
    <property type="molecule type" value="Genomic_DNA"/>
</dbReference>
<reference evidence="2 3" key="1">
    <citation type="submission" date="2018-05" db="EMBL/GenBank/DDBJ databases">
        <title>Genomic Encyclopedia of Type Strains, Phase IV (KMG-IV): sequencing the most valuable type-strain genomes for metagenomic binning, comparative biology and taxonomic classification.</title>
        <authorList>
            <person name="Goeker M."/>
        </authorList>
    </citation>
    <scope>NUCLEOTIDE SEQUENCE [LARGE SCALE GENOMIC DNA]</scope>
    <source>
        <strain evidence="2 3">DSM 16791</strain>
    </source>
</reference>
<keyword evidence="1" id="KW-0812">Transmembrane</keyword>
<proteinExistence type="predicted"/>
<protein>
    <submittedName>
        <fullName evidence="2">Aspartyl protease family protein</fullName>
    </submittedName>
</protein>
<sequence length="236" mass="24881">MRLGLPFILALICGALALLLYNNEAGRTFGMANDEFANVAYLGILGAVIASGVVGSHRTLGALVRNLLVWLIIILGLVTGWTYRDRLTDVAATVTTGLVPGRPVVLSSAADGDGLAISIGKSRGGHFEADAMVNGVPVHFLIDTGATTIALSHEDAMAAGFSEKELRYTSPISTANGMSMAAPVRIDRLEIGPLGRAGLRAMVSKPGALDRSLLGMNFLSTLSSFEMRRDEIVLRD</sequence>
<dbReference type="AlphaFoldDB" id="A0A317PSR1"/>
<keyword evidence="1" id="KW-0472">Membrane</keyword>
<gene>
    <name evidence="2" type="ORF">DFR52_1011220</name>
</gene>